<dbReference type="GO" id="GO:0006784">
    <property type="term" value="P:heme A biosynthetic process"/>
    <property type="evidence" value="ECO:0007669"/>
    <property type="project" value="InterPro"/>
</dbReference>
<name>A4BQR6_9GAMM</name>
<dbReference type="Pfam" id="PF02628">
    <property type="entry name" value="COX15-CtaA"/>
    <property type="match status" value="1"/>
</dbReference>
<keyword evidence="4" id="KW-0479">Metal-binding</keyword>
<comment type="caution">
    <text evidence="13">The sequence shown here is derived from an EMBL/GenBank/DDBJ whole genome shotgun (WGS) entry which is preliminary data.</text>
</comment>
<keyword evidence="14" id="KW-1185">Reference proteome</keyword>
<accession>A4BQR6</accession>
<comment type="subcellular location">
    <subcellularLocation>
        <location evidence="1">Membrane</location>
        <topology evidence="1">Multi-pass membrane protein</topology>
    </subcellularLocation>
</comment>
<dbReference type="eggNOG" id="COG1612">
    <property type="taxonomic scope" value="Bacteria"/>
</dbReference>
<feature type="transmembrane region" description="Helical" evidence="12">
    <location>
        <begin position="258"/>
        <end position="279"/>
    </location>
</feature>
<dbReference type="InterPro" id="IPR050450">
    <property type="entry name" value="COX15/CtaA_HemeA_synthase"/>
</dbReference>
<evidence type="ECO:0000313" key="14">
    <source>
        <dbReference type="Proteomes" id="UP000003374"/>
    </source>
</evidence>
<dbReference type="AlphaFoldDB" id="A4BQR6"/>
<protein>
    <submittedName>
        <fullName evidence="13">Cytochrome oxidase assembly</fullName>
    </submittedName>
</protein>
<keyword evidence="2" id="KW-1003">Cell membrane</keyword>
<evidence type="ECO:0000256" key="7">
    <source>
        <dbReference type="ARBA" id="ARBA00023004"/>
    </source>
</evidence>
<dbReference type="PANTHER" id="PTHR35457:SF1">
    <property type="entry name" value="HEME A SYNTHASE"/>
    <property type="match status" value="1"/>
</dbReference>
<dbReference type="Proteomes" id="UP000003374">
    <property type="component" value="Unassembled WGS sequence"/>
</dbReference>
<keyword evidence="3 12" id="KW-0812">Transmembrane</keyword>
<keyword evidence="9 12" id="KW-0472">Membrane</keyword>
<evidence type="ECO:0000256" key="3">
    <source>
        <dbReference type="ARBA" id="ARBA00022692"/>
    </source>
</evidence>
<organism evidence="13 14">
    <name type="scientific">Nitrococcus mobilis Nb-231</name>
    <dbReference type="NCBI Taxonomy" id="314278"/>
    <lineage>
        <taxon>Bacteria</taxon>
        <taxon>Pseudomonadati</taxon>
        <taxon>Pseudomonadota</taxon>
        <taxon>Gammaproteobacteria</taxon>
        <taxon>Chromatiales</taxon>
        <taxon>Ectothiorhodospiraceae</taxon>
        <taxon>Nitrococcus</taxon>
    </lineage>
</organism>
<sequence length="345" mass="37179">MMTARGATVASPWFYRFSLLATVLALGVVVLGAYVRLSDAGLGCPDWPGCYGHLTVPESPAAQQAAQAAYPHRPLEAAKGWKEMIHRYFAGALGLLILGLAIAAWRKRKISGYPLVIPLLLLGLVVFQALLGMWTVTWQLKPVVVLAHLLGGLTIVSLLWWQVLRMRRSGESSSGLVPKFWLKAALALGLVLVVAQIALGGWTSSNYAALACNQFPACHDGQIWPNADFSEGFVLWRGLGINYEYGVLEAPARVAIHLVHRLGAVIVAVFTLGLALALWRWVPGRVATWSAVVLALLVTAQFVLGVSNVLFILPLPVAVAHNAGAALLLLTFVTLNHLIRPVRAS</sequence>
<keyword evidence="10" id="KW-1015">Disulfide bond</keyword>
<dbReference type="RefSeq" id="WP_005000532.1">
    <property type="nucleotide sequence ID" value="NZ_CH672427.1"/>
</dbReference>
<reference evidence="13 14" key="1">
    <citation type="submission" date="2006-02" db="EMBL/GenBank/DDBJ databases">
        <authorList>
            <person name="Waterbury J."/>
            <person name="Ferriera S."/>
            <person name="Johnson J."/>
            <person name="Kravitz S."/>
            <person name="Halpern A."/>
            <person name="Remington K."/>
            <person name="Beeson K."/>
            <person name="Tran B."/>
            <person name="Rogers Y.-H."/>
            <person name="Friedman R."/>
            <person name="Venter J.C."/>
        </authorList>
    </citation>
    <scope>NUCLEOTIDE SEQUENCE [LARGE SCALE GENOMIC DNA]</scope>
    <source>
        <strain evidence="13 14">Nb-231</strain>
    </source>
</reference>
<evidence type="ECO:0000256" key="9">
    <source>
        <dbReference type="ARBA" id="ARBA00023136"/>
    </source>
</evidence>
<evidence type="ECO:0000256" key="10">
    <source>
        <dbReference type="ARBA" id="ARBA00023157"/>
    </source>
</evidence>
<evidence type="ECO:0000313" key="13">
    <source>
        <dbReference type="EMBL" id="EAR21916.1"/>
    </source>
</evidence>
<evidence type="ECO:0000256" key="1">
    <source>
        <dbReference type="ARBA" id="ARBA00004141"/>
    </source>
</evidence>
<feature type="transmembrane region" description="Helical" evidence="12">
    <location>
        <begin position="112"/>
        <end position="131"/>
    </location>
</feature>
<feature type="transmembrane region" description="Helical" evidence="12">
    <location>
        <begin position="291"/>
        <end position="313"/>
    </location>
</feature>
<comment type="pathway">
    <text evidence="11">Porphyrin-containing compound metabolism.</text>
</comment>
<dbReference type="InterPro" id="IPR003780">
    <property type="entry name" value="COX15/CtaA_fam"/>
</dbReference>
<dbReference type="PANTHER" id="PTHR35457">
    <property type="entry name" value="HEME A SYNTHASE"/>
    <property type="match status" value="1"/>
</dbReference>
<dbReference type="GO" id="GO:0016491">
    <property type="term" value="F:oxidoreductase activity"/>
    <property type="evidence" value="ECO:0007669"/>
    <property type="project" value="UniProtKB-KW"/>
</dbReference>
<evidence type="ECO:0000256" key="11">
    <source>
        <dbReference type="ARBA" id="ARBA00023444"/>
    </source>
</evidence>
<feature type="transmembrane region" description="Helical" evidence="12">
    <location>
        <begin position="143"/>
        <end position="161"/>
    </location>
</feature>
<evidence type="ECO:0000256" key="6">
    <source>
        <dbReference type="ARBA" id="ARBA00023002"/>
    </source>
</evidence>
<feature type="transmembrane region" description="Helical" evidence="12">
    <location>
        <begin position="319"/>
        <end position="339"/>
    </location>
</feature>
<feature type="transmembrane region" description="Helical" evidence="12">
    <location>
        <begin position="85"/>
        <end position="105"/>
    </location>
</feature>
<proteinExistence type="predicted"/>
<evidence type="ECO:0000256" key="8">
    <source>
        <dbReference type="ARBA" id="ARBA00023133"/>
    </source>
</evidence>
<dbReference type="GO" id="GO:0046872">
    <property type="term" value="F:metal ion binding"/>
    <property type="evidence" value="ECO:0007669"/>
    <property type="project" value="UniProtKB-KW"/>
</dbReference>
<keyword evidence="7" id="KW-0408">Iron</keyword>
<dbReference type="EMBL" id="AAOF01000005">
    <property type="protein sequence ID" value="EAR21916.1"/>
    <property type="molecule type" value="Genomic_DNA"/>
</dbReference>
<dbReference type="STRING" id="314278.NB231_05996"/>
<gene>
    <name evidence="13" type="ORF">NB231_05996</name>
</gene>
<evidence type="ECO:0000256" key="4">
    <source>
        <dbReference type="ARBA" id="ARBA00022723"/>
    </source>
</evidence>
<keyword evidence="5 12" id="KW-1133">Transmembrane helix</keyword>
<evidence type="ECO:0000256" key="2">
    <source>
        <dbReference type="ARBA" id="ARBA00022475"/>
    </source>
</evidence>
<feature type="transmembrane region" description="Helical" evidence="12">
    <location>
        <begin position="181"/>
        <end position="199"/>
    </location>
</feature>
<evidence type="ECO:0000256" key="12">
    <source>
        <dbReference type="SAM" id="Phobius"/>
    </source>
</evidence>
<keyword evidence="8" id="KW-0350">Heme biosynthesis</keyword>
<evidence type="ECO:0000256" key="5">
    <source>
        <dbReference type="ARBA" id="ARBA00022989"/>
    </source>
</evidence>
<dbReference type="GO" id="GO:0016020">
    <property type="term" value="C:membrane"/>
    <property type="evidence" value="ECO:0007669"/>
    <property type="project" value="UniProtKB-SubCell"/>
</dbReference>
<keyword evidence="6" id="KW-0560">Oxidoreductase</keyword>
<dbReference type="HOGENOM" id="CLU_041525_0_0_6"/>